<feature type="domain" description="IPT/TIG" evidence="5">
    <location>
        <begin position="4181"/>
        <end position="4280"/>
    </location>
</feature>
<feature type="signal peptide" evidence="4">
    <location>
        <begin position="1"/>
        <end position="16"/>
    </location>
</feature>
<feature type="domain" description="IPT/TIG" evidence="5">
    <location>
        <begin position="1845"/>
        <end position="1927"/>
    </location>
</feature>
<evidence type="ECO:0000259" key="5">
    <source>
        <dbReference type="SMART" id="SM00429"/>
    </source>
</evidence>
<feature type="compositionally biased region" description="Low complexity" evidence="2">
    <location>
        <begin position="4430"/>
        <end position="4465"/>
    </location>
</feature>
<evidence type="ECO:0000313" key="7">
    <source>
        <dbReference type="Proteomes" id="UP001235712"/>
    </source>
</evidence>
<dbReference type="Gene3D" id="2.60.40.10">
    <property type="entry name" value="Immunoglobulins"/>
    <property type="match status" value="48"/>
</dbReference>
<accession>A0ABT9P0V9</accession>
<feature type="domain" description="IPT/TIG" evidence="5">
    <location>
        <begin position="1240"/>
        <end position="1324"/>
    </location>
</feature>
<feature type="domain" description="IPT/TIG" evidence="5">
    <location>
        <begin position="2263"/>
        <end position="2343"/>
    </location>
</feature>
<keyword evidence="1 4" id="KW-0732">Signal</keyword>
<feature type="domain" description="IPT/TIG" evidence="5">
    <location>
        <begin position="1500"/>
        <end position="1588"/>
    </location>
</feature>
<dbReference type="SMART" id="SM00429">
    <property type="entry name" value="IPT"/>
    <property type="match status" value="48"/>
</dbReference>
<feature type="domain" description="IPT/TIG" evidence="5">
    <location>
        <begin position="2429"/>
        <end position="2509"/>
    </location>
</feature>
<feature type="domain" description="IPT/TIG" evidence="5">
    <location>
        <begin position="3256"/>
        <end position="3335"/>
    </location>
</feature>
<feature type="domain" description="IPT/TIG" evidence="5">
    <location>
        <begin position="3508"/>
        <end position="3590"/>
    </location>
</feature>
<keyword evidence="3" id="KW-1133">Transmembrane helix</keyword>
<feature type="domain" description="IPT/TIG" evidence="5">
    <location>
        <begin position="549"/>
        <end position="633"/>
    </location>
</feature>
<feature type="domain" description="IPT/TIG" evidence="5">
    <location>
        <begin position="1590"/>
        <end position="1672"/>
    </location>
</feature>
<dbReference type="PANTHER" id="PTHR46769">
    <property type="entry name" value="POLYCYSTIC KIDNEY AND HEPATIC DISEASE 1 (AUTOSOMAL RECESSIVE)-LIKE 1"/>
    <property type="match status" value="1"/>
</dbReference>
<evidence type="ECO:0000256" key="1">
    <source>
        <dbReference type="ARBA" id="ARBA00022729"/>
    </source>
</evidence>
<feature type="domain" description="IPT/TIG" evidence="5">
    <location>
        <begin position="1069"/>
        <end position="1152"/>
    </location>
</feature>
<reference evidence="6 7" key="1">
    <citation type="submission" date="2023-07" db="EMBL/GenBank/DDBJ databases">
        <title>Sequencing the genomes of 1000 actinobacteria strains.</title>
        <authorList>
            <person name="Klenk H.-P."/>
        </authorList>
    </citation>
    <scope>NUCLEOTIDE SEQUENCE [LARGE SCALE GENOMIC DNA]</scope>
    <source>
        <strain evidence="6 7">DSM 44388</strain>
    </source>
</reference>
<dbReference type="InterPro" id="IPR006626">
    <property type="entry name" value="PbH1"/>
</dbReference>
<feature type="domain" description="IPT/TIG" evidence="5">
    <location>
        <begin position="4012"/>
        <end position="4090"/>
    </location>
</feature>
<feature type="domain" description="IPT/TIG" evidence="5">
    <location>
        <begin position="1674"/>
        <end position="1757"/>
    </location>
</feature>
<feature type="domain" description="IPT/TIG" evidence="5">
    <location>
        <begin position="3173"/>
        <end position="3254"/>
    </location>
</feature>
<sequence length="4515" mass="430769">MIVVVLLAWVLVPVVAEKSAAFTGIVAASAYGGRDVTGNTTYGQSAYPATPSGTGAGNTLVSTSTADPLADTAKSTADVQNFSLLGLIGLAAGHAECTATSSGVSGTATAAGLTLLGLPLSNVPANPAPNTTVQQTNILNQNIGYIVYNEQTFSNTATQYYLKVTAAHIVNKDIFGTVTSEYELAHAECGSTKPVTPTISAITPNQGPESGGTSVTVTGTNLFAITSVTFGAFNASSYTMVSNVATSLTVVAPAGTGVQDIRIANGAGTSSISAADKFTYVPVPAITAVSPILGPTSGGTSVVITGTNLSTATTVKFGSVSVNPANFTVNSNTQITALAPAQSAGQVDITVTTVGGTSPAVTADQYTYVAPPTVTAVSPSAGPLTAGASVVLTGTDFTSGSTVKFGATNAVGVTVNSATQITAVAPAGTAGTVNVTVTAIGGTSATATANQYTYTPAPTVTAVAPASGPTSSGTAVVITGTGFTGTGFTSSAVSVGFGANAAVSFTVNSATQITAFAPAGSAGTVDVRVTTPGGISANSAADDYTYTAAPTVTAVSPVRGPLAGGTSVVITGTDFTSGSTVKFGSANATSFTVNSPTQITAVAPASIAGTVDITVTTAGGTSATSSADQFAYTGPPTVTGLSPGNGPIAGGTSVTVTGTNFLGATAVTVGGTAATSFTVSNNTQLVVTTPAHTAGGADIVVTAPGGTSAVTSNDVFTYHDAPTVTAVSPSSGPTTAGTTVVITGTNFAAVSAVRFGANVATGVVTNSSTQITVTAPSGSAGPVDVTVTTPGGTSAITAAGRYTYVAAPTVTSVSPSRGPLAGGNPVVITGTNLSNASAVKFGATVATGVTVNSPTQITATAPAGSAGPVDVTVVTSGGTSATSSADQYTYVAAPTVSNVSPATGPTTGGTSVVITGTGFTGASSVTFGGIPATGVITVSSDTQITAVAPVGSAGTVDVVVTAPGGSSATGAAATFTYVAPPAVIAVSPNSGPVAGSVLGTITITGTGLSGATGVTIDGFPFLTVLSNTATQIVVRGIPPHVTGPAHIQVTNAYGTSVQNSADVYTYQGLPSLTGLSPGSGPVAGGNTVVLTGTGFTTTTGVTFGSNAAVFTVNSDTQITATVPAHAAGSVDVVVQTLYGLTGGSNPLQYTYVPVPVVNVVSPGSGPIAGGTVVTVTGTGFTGATSVSFGGTAATGVSVSSDTRITVFAPAHAAGTVDVTVTSAGGTSVTSVADRFTFVAAPTVTALSPGTGPTTGTTSVVITGTDLLNASTVVFGGNNATSFTVDSNTQITAVTPAHGAGTVDVRVTAVGGTSAISAADQYTYVAAPTVTAVSPNAGPLAGGTTVVVAGTNFTGTTSVSFGGSAASSYTVNSATQITAVAPSGGAGTVDVRVTTAGGTSAVVSGDAYTYQAAPVVTGLSPNHGPVAGGTLVTITGSGFNGATAVTFGGVPATGVISVSTDTQIIAQAPAHAISTVDVVVTAPGGVSPAGGTANDYLYVGAPTVTALSPLNGPAAGGTSVVVTGTGFATATGTSAVQFGGTNAASYTVNSDTQITAVTPAHAAGAAGVVVSTADGGASTVTAANTFTFVAVPTLSGISPGLGPEAGGTSVMISGSGLGTASSVQFGGVPASFTVNSDTQITATTPAGTGLVDVSVTTVGGGAVTAAADRFRYVGTPTVTTISPTSGPVAGGTSITITGTGFYGVTGISFGGGAATSYTVVSPTSITATTPAHAAGPAGVEVTTSYGGTSAAGGPFAYVADPVVTALSPTSGPTVGGTTVIITGSGFSGASAVRFGSTPAASFTVNSGTQISAVSPAGVPGTLDVTVVGLYATSATTSADRFTYVAAPTITAVNPAAGPLSGANPVTVTGTGFTIGTTVSFGGTPATSTTFGSATQLTAVVPPGGAGPVDVVVSTPYGQDTLTNGYRYRAAPSVTGLSPGVGPEAGGTVVTITGTGFSDATAVRFGSTPSTLFTVSSDTSVTATAPAGTGIVDVTVTGPGGTSATGAADRFRYAPVPAVASLSPVFGPTVGGTTVSVAGSGFTGATAVRIDGTTVSFSVVNDSTITFTTPGGSGDVPVTVTTPGGSTLARTFTYANSPTVSALSPDRGPLGGNNTVTITGTGFTSGSSVSFGGTPASVQFVNDTRLDVTVPPGGAGPVSVTVTTPYGTSGAAVYRYVAAPVVNAVQPGAGPLAGGTTVTITGTGFADVAAVTFGTTPATGFTVDSPTQITAVAPGHVADTVDVTVTTPGGTSATSIADRFTYLAAPSVGTVSPASGPVGGGATVTITGTGFSATTSVTFDGQAATVGAITPTQLTVTTPAGSGPGPVLVRVITAGGSDSGLYTYRSAPAVTGLTPGAGPEAGGTVVTIDGSDFTGATQVRFGSAVAVFSVSSDARITATAPAGTGIVDVTVTGPGGTSATNAADRFRYAAVPVVSATVPASGPTAGGTVVTLTGSGFTGASLLTLQGVSVPFVVTGDSTITFTAPAGVAGPQNLLVTTPGGSSTPVPFLYADAPSLSQLTPDAGPPGGGTVVTLSGSDFTPGSSVTFGGTPVSVTYVSASQLTVVSPARASTGAVNVVVTTAYGTSSAGPSFTYTNAPTISTVSPGAGPLSGGTTVTIAGSGLTGASAVTFDGVAAASFTVNGDASITAVSPAGSAGNAVVRVTTVGGSDTGTFRYAAAPTISAVTPAAGSQAGGTLVTITGSGFTGATSLTFGPNPATGLTVSSDTEMSAFAPAGTGTVNVVVTTPGGTSSPAPYRYAPVPAVTQLSPASGPVTGATPITVTGSGFTGSSAVTVDGSSVAHTVVNDSTITLTAPAHAAGAVPLVVTTPGGSSVPVAYTYVSAPAVTSLTPPAGPLGGGTAVTIRGTDFTLASTVTFGGMAAGLTFVSSTELTAVSPPRASAGAVNVVVTTGYGTSGVGNSFTYTNAPTISAVSPGSGPLSGGTTVTIAGSGFSAASGVTVDGAPAGFTVVDDSTVTVIMPAHAAGSAPVVVTTAGGSSAPVPFVYVNPPVITSITPRAGPEAGGTSVIIAGTGLSAATEVRFGTVAAGFTVDGPTQITAVSPAGTGIADVTVTTAGGTSTTGAADRFRYAPVPALGSAGPNVGPIGGGTVVTVSGTGFTGAILLTVDGASVPFTVADDSTITFTTPPGSAGAKNIEVTTPGGVSGTTSFTYFDASVVTGLAPDEGPVAGGTVVTLTGLGFTGTTGVTFGGVPATSFAVNGPTQITAVSPPGTGSADVVVSGPGGSSPPGATFTYRPVPGIGSLSPTSGPVTGGTVITVSGSGFSGAGSVTVGGVAVPFTVVDDQTVTFTTPPGSAGAEAVIVSTAGGSATVTFTYANAPAVTALSPSAGPRGGGTGVTITGTGFTLASTVAFGAQPAASVQFVSSTELVAVSPFSATVTTVDVVVTTAYGSSGAGNGFTYSESPVVTDVQPRSGPINGGNTVTITGLDFQGITGVSFGAVSAAAFTRVSATEITATVPGQAAGPVDVRVTGSGGTSPISAGDRYSYLTAPSVTSLAPNAGPVAGGTSVTITGSGFVTGSTVTFDGANASSVQWVSASQLIATTPSHTAGTVDVVVTTPGGPSAVGVTFEYQNAPAVSGLVPASGAAGGGTPVRISGSGFTSLSTVRFGSVPAASVQFVSAGRLDVVSPAGAVGPVDVVVRTGGGESAPEVFTYVARPVVTVVQPGSGPEAGGSAVVVTGTGFTGASDVYFGSVPATSFSVDSDTRITAVSPAGSGTVDVTVRTAGVTSATSVADGFTYYPPPQIVTVLPPSGPAAGGTEVTLSGSGFTGATGVLVGPDPATFRVVDDSTIVLTVPVGPVGNRVITIVTPGGTATGGFGYLNLPGVTGVSPVRGPLVGGSTVTITGSGFLGASAVAFGSLPAVSYSVVDDTTITAQVPAATQPGGVDVRVTVSGATSPVVAAGRYTYVAAPVLNGVSPASGPVAGGTSVVLRGNGFTGVTRVLFGGVPATAVSVQDNGSTVTAVTPLHAMGSVAVVVTTDGGDSAPGVFTYVPTPLVAAVAPDSGPTDGGTAVTVTGSGLENGTVTLDGVAVTPESVTDASIVLRTPAHAAGPVTIGVSTAGGRADSTFTYVEPPSGPVLTGVDPASGPVAGGNSVTLTGLGFGGATQVRFGPEDAGFTVVDDTTITATVPPGSVGAAALSVTTPLGVTSGDVTYAYLAPPEAPTISDVTPAIGPTAGGTRITLTGTGFDADTAVSFDGIPGTEVQAGVSVQSVVAPVPAGIRATASTSLTVVSPPHTEGPAEILVSNSAGSAAANVDFVYVPPLVEATISLEVQTNEATAVAPQGSLYAGLEVQSCSTPNRGAASVGRNAVFCRYTAPDSVGVDAFTMAVTDDLGQMARQAVRITVTDPDPGGEGTGGEGGNDNGGDDGGTGTGGEGGNDNNGGSGGEGGNGNGVDGGPGAGGGATPPPDGTSTSSPVPSVAATPGPGTVVADPPGVGGPVATATPAPEPSSFSINRLPWWVFPLIALLLVLLVSALGRFWWFLAGRRRRRRDGES</sequence>
<feature type="domain" description="IPT/TIG" evidence="5">
    <location>
        <begin position="3841"/>
        <end position="3926"/>
    </location>
</feature>
<dbReference type="CDD" id="cd00102">
    <property type="entry name" value="IPT"/>
    <property type="match status" value="20"/>
</dbReference>
<feature type="domain" description="IPT/TIG" evidence="5">
    <location>
        <begin position="2925"/>
        <end position="3005"/>
    </location>
</feature>
<feature type="domain" description="IPT/TIG" evidence="5">
    <location>
        <begin position="1326"/>
        <end position="1410"/>
    </location>
</feature>
<feature type="domain" description="IPT/TIG" evidence="5">
    <location>
        <begin position="4095"/>
        <end position="4176"/>
    </location>
</feature>
<dbReference type="InterPro" id="IPR002909">
    <property type="entry name" value="IPT_dom"/>
</dbReference>
<dbReference type="InterPro" id="IPR014756">
    <property type="entry name" value="Ig_E-set"/>
</dbReference>
<feature type="domain" description="IPT/TIG" evidence="5">
    <location>
        <begin position="2014"/>
        <end position="2093"/>
    </location>
</feature>
<feature type="domain" description="IPT/TIG" evidence="5">
    <location>
        <begin position="2759"/>
        <end position="2839"/>
    </location>
</feature>
<feature type="domain" description="IPT/TIG" evidence="5">
    <location>
        <begin position="457"/>
        <end position="547"/>
    </location>
</feature>
<gene>
    <name evidence="6" type="ORF">J2S57_001489</name>
</gene>
<feature type="region of interest" description="Disordered" evidence="2">
    <location>
        <begin position="4364"/>
        <end position="4468"/>
    </location>
</feature>
<feature type="domain" description="IPT/TIG" evidence="5">
    <location>
        <begin position="1759"/>
        <end position="1843"/>
    </location>
</feature>
<keyword evidence="7" id="KW-1185">Reference proteome</keyword>
<feature type="domain" description="IPT/TIG" evidence="5">
    <location>
        <begin position="196"/>
        <end position="281"/>
    </location>
</feature>
<feature type="domain" description="IPT/TIG" evidence="5">
    <location>
        <begin position="3760"/>
        <end position="3839"/>
    </location>
</feature>
<dbReference type="InterPro" id="IPR052387">
    <property type="entry name" value="Fibrocystin"/>
</dbReference>
<feature type="domain" description="IPT/TIG" evidence="5">
    <location>
        <begin position="3675"/>
        <end position="3758"/>
    </location>
</feature>
<dbReference type="PANTHER" id="PTHR46769:SF2">
    <property type="entry name" value="FIBROCYSTIN-L ISOFORM 2 PRECURSOR-RELATED"/>
    <property type="match status" value="1"/>
</dbReference>
<feature type="domain" description="IPT/TIG" evidence="5">
    <location>
        <begin position="2677"/>
        <end position="2757"/>
    </location>
</feature>
<protein>
    <recommendedName>
        <fullName evidence="5">IPT/TIG domain-containing protein</fullName>
    </recommendedName>
</protein>
<feature type="domain" description="IPT/TIG" evidence="5">
    <location>
        <begin position="371"/>
        <end position="455"/>
    </location>
</feature>
<keyword evidence="3" id="KW-0472">Membrane</keyword>
<feature type="compositionally biased region" description="Gly residues" evidence="2">
    <location>
        <begin position="4371"/>
        <end position="4424"/>
    </location>
</feature>
<feature type="domain" description="IPT/TIG" evidence="5">
    <location>
        <begin position="721"/>
        <end position="805"/>
    </location>
</feature>
<feature type="domain" description="IPT/TIG" evidence="5">
    <location>
        <begin position="2345"/>
        <end position="2427"/>
    </location>
</feature>
<dbReference type="Pfam" id="PF01833">
    <property type="entry name" value="TIG"/>
    <property type="match status" value="48"/>
</dbReference>
<dbReference type="EMBL" id="JAUSQZ010000001">
    <property type="protein sequence ID" value="MDP9825740.1"/>
    <property type="molecule type" value="Genomic_DNA"/>
</dbReference>
<feature type="domain" description="IPT/TIG" evidence="5">
    <location>
        <begin position="2095"/>
        <end position="2175"/>
    </location>
</feature>
<keyword evidence="3" id="KW-0812">Transmembrane</keyword>
<dbReference type="SMART" id="SM00710">
    <property type="entry name" value="PbH1"/>
    <property type="match status" value="13"/>
</dbReference>
<evidence type="ECO:0000313" key="6">
    <source>
        <dbReference type="EMBL" id="MDP9825740.1"/>
    </source>
</evidence>
<feature type="domain" description="IPT/TIG" evidence="5">
    <location>
        <begin position="2511"/>
        <end position="2593"/>
    </location>
</feature>
<name>A0ABT9P0V9_9ACTN</name>
<feature type="domain" description="IPT/TIG" evidence="5">
    <location>
        <begin position="1929"/>
        <end position="2012"/>
    </location>
</feature>
<feature type="domain" description="IPT/TIG" evidence="5">
    <location>
        <begin position="3007"/>
        <end position="3089"/>
    </location>
</feature>
<feature type="domain" description="IPT/TIG" evidence="5">
    <location>
        <begin position="283"/>
        <end position="369"/>
    </location>
</feature>
<feature type="domain" description="IPT/TIG" evidence="5">
    <location>
        <begin position="2841"/>
        <end position="2923"/>
    </location>
</feature>
<dbReference type="SUPFAM" id="SSF81296">
    <property type="entry name" value="E set domains"/>
    <property type="match status" value="48"/>
</dbReference>
<feature type="domain" description="IPT/TIG" evidence="5">
    <location>
        <begin position="3422"/>
        <end position="3506"/>
    </location>
</feature>
<evidence type="ECO:0000256" key="4">
    <source>
        <dbReference type="SAM" id="SignalP"/>
    </source>
</evidence>
<organism evidence="6 7">
    <name type="scientific">Kineosporia succinea</name>
    <dbReference type="NCBI Taxonomy" id="84632"/>
    <lineage>
        <taxon>Bacteria</taxon>
        <taxon>Bacillati</taxon>
        <taxon>Actinomycetota</taxon>
        <taxon>Actinomycetes</taxon>
        <taxon>Kineosporiales</taxon>
        <taxon>Kineosporiaceae</taxon>
        <taxon>Kineosporia</taxon>
    </lineage>
</organism>
<dbReference type="InterPro" id="IPR013783">
    <property type="entry name" value="Ig-like_fold"/>
</dbReference>
<feature type="domain" description="IPT/TIG" evidence="5">
    <location>
        <begin position="2177"/>
        <end position="2261"/>
    </location>
</feature>
<dbReference type="RefSeq" id="WP_307239833.1">
    <property type="nucleotide sequence ID" value="NZ_JAUSQZ010000001.1"/>
</dbReference>
<feature type="transmembrane region" description="Helical" evidence="3">
    <location>
        <begin position="4479"/>
        <end position="4501"/>
    </location>
</feature>
<feature type="domain" description="IPT/TIG" evidence="5">
    <location>
        <begin position="3337"/>
        <end position="3420"/>
    </location>
</feature>
<feature type="domain" description="IPT/TIG" evidence="5">
    <location>
        <begin position="807"/>
        <end position="891"/>
    </location>
</feature>
<feature type="domain" description="IPT/TIG" evidence="5">
    <location>
        <begin position="980"/>
        <end position="1067"/>
    </location>
</feature>
<feature type="domain" description="IPT/TIG" evidence="5">
    <location>
        <begin position="1154"/>
        <end position="1238"/>
    </location>
</feature>
<proteinExistence type="predicted"/>
<feature type="domain" description="IPT/TIG" evidence="5">
    <location>
        <begin position="3592"/>
        <end position="3673"/>
    </location>
</feature>
<evidence type="ECO:0000256" key="2">
    <source>
        <dbReference type="SAM" id="MobiDB-lite"/>
    </source>
</evidence>
<comment type="caution">
    <text evidence="6">The sequence shown here is derived from an EMBL/GenBank/DDBJ whole genome shotgun (WGS) entry which is preliminary data.</text>
</comment>
<feature type="domain" description="IPT/TIG" evidence="5">
    <location>
        <begin position="3091"/>
        <end position="3171"/>
    </location>
</feature>
<feature type="chain" id="PRO_5045449268" description="IPT/TIG domain-containing protein" evidence="4">
    <location>
        <begin position="17"/>
        <end position="4515"/>
    </location>
</feature>
<feature type="domain" description="IPT/TIG" evidence="5">
    <location>
        <begin position="3928"/>
        <end position="4010"/>
    </location>
</feature>
<feature type="domain" description="IPT/TIG" evidence="5">
    <location>
        <begin position="1412"/>
        <end position="1498"/>
    </location>
</feature>
<dbReference type="CDD" id="cd00603">
    <property type="entry name" value="IPT_PCSR"/>
    <property type="match status" value="12"/>
</dbReference>
<dbReference type="Proteomes" id="UP001235712">
    <property type="component" value="Unassembled WGS sequence"/>
</dbReference>
<evidence type="ECO:0000256" key="3">
    <source>
        <dbReference type="SAM" id="Phobius"/>
    </source>
</evidence>
<feature type="domain" description="IPT/TIG" evidence="5">
    <location>
        <begin position="2595"/>
        <end position="2675"/>
    </location>
</feature>
<feature type="domain" description="IPT/TIG" evidence="5">
    <location>
        <begin position="635"/>
        <end position="719"/>
    </location>
</feature>
<feature type="domain" description="IPT/TIG" evidence="5">
    <location>
        <begin position="893"/>
        <end position="978"/>
    </location>
</feature>